<dbReference type="AlphaFoldDB" id="A0A6A6JUH3"/>
<gene>
    <name evidence="1" type="ORF">EI97DRAFT_115660</name>
</gene>
<reference evidence="1" key="1">
    <citation type="journal article" date="2020" name="Stud. Mycol.">
        <title>101 Dothideomycetes genomes: a test case for predicting lifestyles and emergence of pathogens.</title>
        <authorList>
            <person name="Haridas S."/>
            <person name="Albert R."/>
            <person name="Binder M."/>
            <person name="Bloem J."/>
            <person name="Labutti K."/>
            <person name="Salamov A."/>
            <person name="Andreopoulos B."/>
            <person name="Baker S."/>
            <person name="Barry K."/>
            <person name="Bills G."/>
            <person name="Bluhm B."/>
            <person name="Cannon C."/>
            <person name="Castanera R."/>
            <person name="Culley D."/>
            <person name="Daum C."/>
            <person name="Ezra D."/>
            <person name="Gonzalez J."/>
            <person name="Henrissat B."/>
            <person name="Kuo A."/>
            <person name="Liang C."/>
            <person name="Lipzen A."/>
            <person name="Lutzoni F."/>
            <person name="Magnuson J."/>
            <person name="Mondo S."/>
            <person name="Nolan M."/>
            <person name="Ohm R."/>
            <person name="Pangilinan J."/>
            <person name="Park H.-J."/>
            <person name="Ramirez L."/>
            <person name="Alfaro M."/>
            <person name="Sun H."/>
            <person name="Tritt A."/>
            <person name="Yoshinaga Y."/>
            <person name="Zwiers L.-H."/>
            <person name="Turgeon B."/>
            <person name="Goodwin S."/>
            <person name="Spatafora J."/>
            <person name="Crous P."/>
            <person name="Grigoriev I."/>
        </authorList>
    </citation>
    <scope>NUCLEOTIDE SEQUENCE</scope>
    <source>
        <strain evidence="1">CBS 379.55</strain>
    </source>
</reference>
<dbReference type="Proteomes" id="UP000800097">
    <property type="component" value="Unassembled WGS sequence"/>
</dbReference>
<dbReference type="EMBL" id="ML986485">
    <property type="protein sequence ID" value="KAF2280260.1"/>
    <property type="molecule type" value="Genomic_DNA"/>
</dbReference>
<proteinExistence type="predicted"/>
<evidence type="ECO:0000313" key="2">
    <source>
        <dbReference type="Proteomes" id="UP000800097"/>
    </source>
</evidence>
<accession>A0A6A6JUH3</accession>
<sequence length="195" mass="20955">MQNQSGPQISHSQVSRSFRFRYVSSSSVEGSDVTSSPSALQSSLNPSYDSSEDLCLIPANWCSKAPGKDSLETTESTRLGRNSAHSGLSCFLSGHSGANCFLSGHSTFSFFLPRIVGRRASRFAFCMLLAAKATKRCISSLEGCATQHSGYLSTIRPSSSTATRARSNASPFAHWPFSIRISRSSTTITPAKNLV</sequence>
<dbReference type="RefSeq" id="XP_033657798.1">
    <property type="nucleotide sequence ID" value="XM_033793000.1"/>
</dbReference>
<evidence type="ECO:0000313" key="1">
    <source>
        <dbReference type="EMBL" id="KAF2280260.1"/>
    </source>
</evidence>
<name>A0A6A6JUH3_WESOR</name>
<organism evidence="1 2">
    <name type="scientific">Westerdykella ornata</name>
    <dbReference type="NCBI Taxonomy" id="318751"/>
    <lineage>
        <taxon>Eukaryota</taxon>
        <taxon>Fungi</taxon>
        <taxon>Dikarya</taxon>
        <taxon>Ascomycota</taxon>
        <taxon>Pezizomycotina</taxon>
        <taxon>Dothideomycetes</taxon>
        <taxon>Pleosporomycetidae</taxon>
        <taxon>Pleosporales</taxon>
        <taxon>Sporormiaceae</taxon>
        <taxon>Westerdykella</taxon>
    </lineage>
</organism>
<keyword evidence="2" id="KW-1185">Reference proteome</keyword>
<dbReference type="GeneID" id="54546175"/>
<protein>
    <submittedName>
        <fullName evidence="1">Uncharacterized protein</fullName>
    </submittedName>
</protein>